<dbReference type="Proteomes" id="UP000046373">
    <property type="component" value="Unassembled WGS sequence"/>
</dbReference>
<dbReference type="EMBL" id="CCNB01000003">
    <property type="protein sequence ID" value="CDX16114.1"/>
    <property type="molecule type" value="Genomic_DNA"/>
</dbReference>
<sequence>MGANFAATPAACVGMERPMGRGVASGRPMGEALYDWNYNEGRMTVDGRHPPQGSAISTEAYVFDVDLGPKW</sequence>
<evidence type="ECO:0000313" key="2">
    <source>
        <dbReference type="Proteomes" id="UP000046373"/>
    </source>
</evidence>
<name>A0A090DQ78_MESPL</name>
<evidence type="ECO:0000313" key="1">
    <source>
        <dbReference type="EMBL" id="CDX16114.1"/>
    </source>
</evidence>
<accession>A0A090DQ78</accession>
<proteinExistence type="predicted"/>
<reference evidence="1 2" key="1">
    <citation type="submission" date="2014-08" db="EMBL/GenBank/DDBJ databases">
        <authorList>
            <person name="Moulin Lionel"/>
        </authorList>
    </citation>
    <scope>NUCLEOTIDE SEQUENCE [LARGE SCALE GENOMIC DNA]</scope>
</reference>
<organism evidence="1 2">
    <name type="scientific">Mesorhizobium plurifarium</name>
    <dbReference type="NCBI Taxonomy" id="69974"/>
    <lineage>
        <taxon>Bacteria</taxon>
        <taxon>Pseudomonadati</taxon>
        <taxon>Pseudomonadota</taxon>
        <taxon>Alphaproteobacteria</taxon>
        <taxon>Hyphomicrobiales</taxon>
        <taxon>Phyllobacteriaceae</taxon>
        <taxon>Mesorhizobium</taxon>
    </lineage>
</organism>
<protein>
    <submittedName>
        <fullName evidence="1">Uncharacterized protein</fullName>
    </submittedName>
</protein>
<dbReference type="AlphaFoldDB" id="A0A090DQ78"/>
<gene>
    <name evidence="1" type="ORF">MPLDJ20_110013</name>
</gene>